<proteinExistence type="predicted"/>
<accession>A0A5C6NZP8</accession>
<gene>
    <name evidence="1" type="ORF">D4764_17G0008130</name>
</gene>
<feature type="non-terminal residue" evidence="1">
    <location>
        <position position="1"/>
    </location>
</feature>
<sequence length="67" mass="7567">ISCDSLASALRSNPSHLRELDLVRTSCRIQELKLLSDLVENPHYGLETLRHGWLEASQLPLICCITH</sequence>
<dbReference type="EMBL" id="RHFK02000009">
    <property type="protein sequence ID" value="TWW71330.1"/>
    <property type="molecule type" value="Genomic_DNA"/>
</dbReference>
<dbReference type="InterPro" id="IPR032675">
    <property type="entry name" value="LRR_dom_sf"/>
</dbReference>
<evidence type="ECO:0000313" key="1">
    <source>
        <dbReference type="EMBL" id="TWW71330.1"/>
    </source>
</evidence>
<protein>
    <submittedName>
        <fullName evidence="1">Uncharacterized protein</fullName>
    </submittedName>
</protein>
<dbReference type="Gene3D" id="3.80.10.10">
    <property type="entry name" value="Ribonuclease Inhibitor"/>
    <property type="match status" value="1"/>
</dbReference>
<evidence type="ECO:0000313" key="2">
    <source>
        <dbReference type="Proteomes" id="UP000324091"/>
    </source>
</evidence>
<keyword evidence="2" id="KW-1185">Reference proteome</keyword>
<organism evidence="1 2">
    <name type="scientific">Takifugu flavidus</name>
    <name type="common">sansaifugu</name>
    <dbReference type="NCBI Taxonomy" id="433684"/>
    <lineage>
        <taxon>Eukaryota</taxon>
        <taxon>Metazoa</taxon>
        <taxon>Chordata</taxon>
        <taxon>Craniata</taxon>
        <taxon>Vertebrata</taxon>
        <taxon>Euteleostomi</taxon>
        <taxon>Actinopterygii</taxon>
        <taxon>Neopterygii</taxon>
        <taxon>Teleostei</taxon>
        <taxon>Neoteleostei</taxon>
        <taxon>Acanthomorphata</taxon>
        <taxon>Eupercaria</taxon>
        <taxon>Tetraodontiformes</taxon>
        <taxon>Tetradontoidea</taxon>
        <taxon>Tetraodontidae</taxon>
        <taxon>Takifugu</taxon>
    </lineage>
</organism>
<dbReference type="AlphaFoldDB" id="A0A5C6NZP8"/>
<name>A0A5C6NZP8_9TELE</name>
<dbReference type="Proteomes" id="UP000324091">
    <property type="component" value="Chromosome 17"/>
</dbReference>
<reference evidence="1 2" key="1">
    <citation type="submission" date="2019-04" db="EMBL/GenBank/DDBJ databases">
        <title>Chromosome genome assembly for Takifugu flavidus.</title>
        <authorList>
            <person name="Xiao S."/>
        </authorList>
    </citation>
    <scope>NUCLEOTIDE SEQUENCE [LARGE SCALE GENOMIC DNA]</scope>
    <source>
        <strain evidence="1">HTHZ2018</strain>
        <tissue evidence="1">Muscle</tissue>
    </source>
</reference>
<comment type="caution">
    <text evidence="1">The sequence shown here is derived from an EMBL/GenBank/DDBJ whole genome shotgun (WGS) entry which is preliminary data.</text>
</comment>